<proteinExistence type="predicted"/>
<evidence type="ECO:0000313" key="3">
    <source>
        <dbReference type="Proteomes" id="UP000230233"/>
    </source>
</evidence>
<dbReference type="SUPFAM" id="SSF81321">
    <property type="entry name" value="Family A G protein-coupled receptor-like"/>
    <property type="match status" value="1"/>
</dbReference>
<sequence length="109" mass="12381">MAQEQDRADKTTSLVIFMTCTFFIVEFPSGIVVVLQVAFTELGYLYIATSVSHICNAIFTLNAITHCLICFLMSVQYRNTVRMMFGVKKKNQFVVAVSTAQLVKIWEQK</sequence>
<organism evidence="2 3">
    <name type="scientific">Caenorhabditis nigoni</name>
    <dbReference type="NCBI Taxonomy" id="1611254"/>
    <lineage>
        <taxon>Eukaryota</taxon>
        <taxon>Metazoa</taxon>
        <taxon>Ecdysozoa</taxon>
        <taxon>Nematoda</taxon>
        <taxon>Chromadorea</taxon>
        <taxon>Rhabditida</taxon>
        <taxon>Rhabditina</taxon>
        <taxon>Rhabditomorpha</taxon>
        <taxon>Rhabditoidea</taxon>
        <taxon>Rhabditidae</taxon>
        <taxon>Peloderinae</taxon>
        <taxon>Caenorhabditis</taxon>
    </lineage>
</organism>
<keyword evidence="1" id="KW-0812">Transmembrane</keyword>
<dbReference type="PANTHER" id="PTHR22751">
    <property type="entry name" value="G-PROTEIN COUPLED RECEPTOR-RELATED"/>
    <property type="match status" value="1"/>
</dbReference>
<keyword evidence="1" id="KW-1133">Transmembrane helix</keyword>
<comment type="caution">
    <text evidence="2">The sequence shown here is derived from an EMBL/GenBank/DDBJ whole genome shotgun (WGS) entry which is preliminary data.</text>
</comment>
<accession>A0A2G5TRE8</accession>
<dbReference type="OrthoDB" id="5902489at2759"/>
<evidence type="ECO:0008006" key="4">
    <source>
        <dbReference type="Google" id="ProtNLM"/>
    </source>
</evidence>
<gene>
    <name evidence="2" type="primary">Cnig_chr_V.g21115</name>
    <name evidence="2" type="ORF">B9Z55_021115</name>
</gene>
<dbReference type="GO" id="GO:0008528">
    <property type="term" value="F:G protein-coupled peptide receptor activity"/>
    <property type="evidence" value="ECO:0007669"/>
    <property type="project" value="InterPro"/>
</dbReference>
<dbReference type="EMBL" id="PDUG01000005">
    <property type="protein sequence ID" value="PIC29576.1"/>
    <property type="molecule type" value="Genomic_DNA"/>
</dbReference>
<feature type="transmembrane region" description="Helical" evidence="1">
    <location>
        <begin position="51"/>
        <end position="75"/>
    </location>
</feature>
<keyword evidence="1" id="KW-0472">Membrane</keyword>
<protein>
    <recommendedName>
        <fullName evidence="4">G-protein coupled receptors family 1 profile domain-containing protein</fullName>
    </recommendedName>
</protein>
<evidence type="ECO:0000313" key="2">
    <source>
        <dbReference type="EMBL" id="PIC29576.1"/>
    </source>
</evidence>
<dbReference type="Pfam" id="PF10324">
    <property type="entry name" value="7TM_GPCR_Srw"/>
    <property type="match status" value="1"/>
</dbReference>
<dbReference type="Gene3D" id="1.20.1070.10">
    <property type="entry name" value="Rhodopsin 7-helix transmembrane proteins"/>
    <property type="match status" value="1"/>
</dbReference>
<dbReference type="PANTHER" id="PTHR22751:SF166">
    <property type="entry name" value="G-PROTEIN COUPLED RECEPTORS FAMILY 1 PROFILE DOMAIN-CONTAINING PROTEIN"/>
    <property type="match status" value="1"/>
</dbReference>
<dbReference type="InterPro" id="IPR019427">
    <property type="entry name" value="7TM_GPCR_serpentine_rcpt_Srw"/>
</dbReference>
<dbReference type="Proteomes" id="UP000230233">
    <property type="component" value="Chromosome V"/>
</dbReference>
<dbReference type="AlphaFoldDB" id="A0A2G5TRE8"/>
<evidence type="ECO:0000256" key="1">
    <source>
        <dbReference type="SAM" id="Phobius"/>
    </source>
</evidence>
<name>A0A2G5TRE8_9PELO</name>
<keyword evidence="3" id="KW-1185">Reference proteome</keyword>
<reference evidence="3" key="1">
    <citation type="submission" date="2017-10" db="EMBL/GenBank/DDBJ databases">
        <title>Rapid genome shrinkage in a self-fertile nematode reveals novel sperm competition proteins.</title>
        <authorList>
            <person name="Yin D."/>
            <person name="Schwarz E.M."/>
            <person name="Thomas C.G."/>
            <person name="Felde R.L."/>
            <person name="Korf I.F."/>
            <person name="Cutter A.D."/>
            <person name="Schartner C.M."/>
            <person name="Ralston E.J."/>
            <person name="Meyer B.J."/>
            <person name="Haag E.S."/>
        </authorList>
    </citation>
    <scope>NUCLEOTIDE SEQUENCE [LARGE SCALE GENOMIC DNA]</scope>
    <source>
        <strain evidence="3">JU1422</strain>
    </source>
</reference>
<feature type="transmembrane region" description="Helical" evidence="1">
    <location>
        <begin position="12"/>
        <end position="39"/>
    </location>
</feature>